<protein>
    <submittedName>
        <fullName evidence="1">Uncharacterized protein</fullName>
    </submittedName>
</protein>
<dbReference type="KEGG" id="shg:Sph21_3486"/>
<evidence type="ECO:0000313" key="1">
    <source>
        <dbReference type="EMBL" id="ADZ80024.1"/>
    </source>
</evidence>
<gene>
    <name evidence="1" type="ordered locus">Sph21_3486</name>
</gene>
<dbReference type="EMBL" id="CP002584">
    <property type="protein sequence ID" value="ADZ80024.1"/>
    <property type="molecule type" value="Genomic_DNA"/>
</dbReference>
<sequence length="32" mass="3779">MYKKALNYKGKPLEELKLQEIKNIKMKSKAVL</sequence>
<accession>F4C2E6</accession>
<dbReference type="AlphaFoldDB" id="F4C2E6"/>
<name>F4C2E6_SPHS2</name>
<dbReference type="HOGENOM" id="CLU_3391404_0_0_10"/>
<organism evidence="1">
    <name type="scientific">Sphingobacterium sp. (strain 21)</name>
    <dbReference type="NCBI Taxonomy" id="743722"/>
    <lineage>
        <taxon>Bacteria</taxon>
        <taxon>Pseudomonadati</taxon>
        <taxon>Bacteroidota</taxon>
        <taxon>Sphingobacteriia</taxon>
        <taxon>Sphingobacteriales</taxon>
        <taxon>Sphingobacteriaceae</taxon>
        <taxon>Sphingobacterium</taxon>
    </lineage>
</organism>
<reference evidence="1" key="1">
    <citation type="submission" date="2011-03" db="EMBL/GenBank/DDBJ databases">
        <title>Complete sequence of Sphingobacterium sp. 21.</title>
        <authorList>
            <consortium name="US DOE Joint Genome Institute"/>
            <person name="Lucas S."/>
            <person name="Copeland A."/>
            <person name="Lapidus A."/>
            <person name="Cheng J.-F."/>
            <person name="Goodwin L."/>
            <person name="Pitluck S."/>
            <person name="Davenport K."/>
            <person name="Detter J.C."/>
            <person name="Han C."/>
            <person name="Tapia R."/>
            <person name="Land M."/>
            <person name="Hauser L."/>
            <person name="Kyrpides N."/>
            <person name="Ivanova N."/>
            <person name="Ovchinnikova G."/>
            <person name="Pagani I."/>
            <person name="Siebers A.K."/>
            <person name="Allgaier M."/>
            <person name="Thelen M.P."/>
            <person name="Hugenholtz P."/>
            <person name="Woyke T."/>
        </authorList>
    </citation>
    <scope>NUCLEOTIDE SEQUENCE</scope>
    <source>
        <strain evidence="1">21</strain>
    </source>
</reference>
<proteinExistence type="predicted"/>